<protein>
    <recommendedName>
        <fullName evidence="2">Secretion system C-terminal sorting domain-containing protein</fullName>
    </recommendedName>
</protein>
<feature type="domain" description="Secretion system C-terminal sorting" evidence="2">
    <location>
        <begin position="740"/>
        <end position="817"/>
    </location>
</feature>
<gene>
    <name evidence="3" type="ORF">A2519_13350</name>
</gene>
<keyword evidence="1" id="KW-0812">Transmembrane</keyword>
<organism evidence="3 4">
    <name type="scientific">Candidatus Raymondbacteria bacterium RIFOXYD12_FULL_49_13</name>
    <dbReference type="NCBI Taxonomy" id="1817890"/>
    <lineage>
        <taxon>Bacteria</taxon>
        <taxon>Raymondiibacteriota</taxon>
    </lineage>
</organism>
<dbReference type="EMBL" id="MFYX01000061">
    <property type="protein sequence ID" value="OGK05108.1"/>
    <property type="molecule type" value="Genomic_DNA"/>
</dbReference>
<keyword evidence="1" id="KW-0472">Membrane</keyword>
<dbReference type="AlphaFoldDB" id="A0A1F7FER3"/>
<dbReference type="InterPro" id="IPR026444">
    <property type="entry name" value="Secre_tail"/>
</dbReference>
<feature type="transmembrane region" description="Helical" evidence="1">
    <location>
        <begin position="12"/>
        <end position="29"/>
    </location>
</feature>
<keyword evidence="1" id="KW-1133">Transmembrane helix</keyword>
<evidence type="ECO:0000259" key="2">
    <source>
        <dbReference type="Pfam" id="PF18962"/>
    </source>
</evidence>
<dbReference type="Proteomes" id="UP000179243">
    <property type="component" value="Unassembled WGS sequence"/>
</dbReference>
<evidence type="ECO:0000256" key="1">
    <source>
        <dbReference type="SAM" id="Phobius"/>
    </source>
</evidence>
<accession>A0A1F7FER3</accession>
<evidence type="ECO:0000313" key="3">
    <source>
        <dbReference type="EMBL" id="OGK05108.1"/>
    </source>
</evidence>
<dbReference type="Pfam" id="PF18962">
    <property type="entry name" value="Por_Secre_tail"/>
    <property type="match status" value="1"/>
</dbReference>
<name>A0A1F7FER3_UNCRA</name>
<evidence type="ECO:0000313" key="4">
    <source>
        <dbReference type="Proteomes" id="UP000179243"/>
    </source>
</evidence>
<reference evidence="3 4" key="1">
    <citation type="journal article" date="2016" name="Nat. Commun.">
        <title>Thousands of microbial genomes shed light on interconnected biogeochemical processes in an aquifer system.</title>
        <authorList>
            <person name="Anantharaman K."/>
            <person name="Brown C.T."/>
            <person name="Hug L.A."/>
            <person name="Sharon I."/>
            <person name="Castelle C.J."/>
            <person name="Probst A.J."/>
            <person name="Thomas B.C."/>
            <person name="Singh A."/>
            <person name="Wilkins M.J."/>
            <person name="Karaoz U."/>
            <person name="Brodie E.L."/>
            <person name="Williams K.H."/>
            <person name="Hubbard S.S."/>
            <person name="Banfield J.F."/>
        </authorList>
    </citation>
    <scope>NUCLEOTIDE SEQUENCE [LARGE SCALE GENOMIC DNA]</scope>
</reference>
<sequence length="821" mass="92155">MNSLDRTLLSRFFVFSLVFIINGYMDAAVNTVRITEKSGITTANYPVQLGRPFLKGEITNYPQVLINGSPIVTQTNVMQRYDDGSVKHAILCFLIPVLEANSAINVTFQDQSTGNDANYLTKQQMLDSSYDFNAIMELTNGTTVSASARTMLNDDHFTYWLKGPVATSVIFADHSINRTYDIGFDSCKSIRPIFHATFWPGLHKVRLRFIGEVSNTEVFQDQRYSLALKTGNSSPQEVFFQDTITHYAGTRWTKEFWLGEEPSTIDIDYNIAYLAETRFIPNYDTTKVISESAIASEYTTWTNAQKGLYAQGNWNKSMPAGGGRPDIGPYPDWTVKWLYTGDHRMREKALGNADLAGAWSMHFREGNANKIFLLDSTVPGIGKVLSIHARPTVWLDPNRLTWYEQDQEDRITIVGANTVGGWIPDCAHQAETYSPQYFLTGDFWYLEQLYFWVSWSAANSNGGGGSSAVGRGPTGAEGGINNQIRGQAWALRTRANAAFVAPDDHIEKRYFETILDGALAIWEGARNITGTPFENNVCWTWGHDKWLEAYGVPSLNQWEIGGANFAQIQYGIDTSIVQIAESNFEQHFMMFALGRAEELGYPTAPLGSYLAVNYTGQLTNPDYNPYLVSNGRIPTVKKNGEQFSSWAELKTGYVSEWQATDSFYLSNAVHGYEFLALAAVSYISDEPGGDSAWAFMEREVLTAEVLSNNPKWAIVPRMDGPYSALNKTTGPNKDMYLTVNPNPFNPMVNIWLNNDQRNTMRTVRIFTVKGELVADLAATIENTNRTVFHYTWNAGNMPSSIYIVKARIADRTFTRKITLLR</sequence>
<proteinExistence type="predicted"/>
<comment type="caution">
    <text evidence="3">The sequence shown here is derived from an EMBL/GenBank/DDBJ whole genome shotgun (WGS) entry which is preliminary data.</text>
</comment>